<accession>A0A4Z1JTC8</accession>
<gene>
    <name evidence="1" type="ORF">BELL_0125g00010</name>
</gene>
<proteinExistence type="predicted"/>
<reference evidence="1 2" key="1">
    <citation type="submission" date="2017-12" db="EMBL/GenBank/DDBJ databases">
        <title>Comparative genomics of Botrytis spp.</title>
        <authorList>
            <person name="Valero-Jimenez C.A."/>
            <person name="Tapia P."/>
            <person name="Veloso J."/>
            <person name="Silva-Moreno E."/>
            <person name="Staats M."/>
            <person name="Valdes J.H."/>
            <person name="Van Kan J.A.L."/>
        </authorList>
    </citation>
    <scope>NUCLEOTIDE SEQUENCE [LARGE SCALE GENOMIC DNA]</scope>
    <source>
        <strain evidence="1 2">Be9601</strain>
    </source>
</reference>
<name>A0A4Z1JTC8_9HELO</name>
<comment type="caution">
    <text evidence="1">The sequence shown here is derived from an EMBL/GenBank/DDBJ whole genome shotgun (WGS) entry which is preliminary data.</text>
</comment>
<sequence length="74" mass="8311">MSGIVDEDLDWNAMLQYQNAPKNLPINVSVAKFQKEALCFYSYSTVAILDSKMTLTPKSDGRRRILMSQPSLAV</sequence>
<dbReference type="AlphaFoldDB" id="A0A4Z1JTC8"/>
<keyword evidence="2" id="KW-1185">Reference proteome</keyword>
<protein>
    <submittedName>
        <fullName evidence="1">Uncharacterized protein</fullName>
    </submittedName>
</protein>
<dbReference type="Proteomes" id="UP000297229">
    <property type="component" value="Unassembled WGS sequence"/>
</dbReference>
<evidence type="ECO:0000313" key="2">
    <source>
        <dbReference type="Proteomes" id="UP000297229"/>
    </source>
</evidence>
<evidence type="ECO:0000313" key="1">
    <source>
        <dbReference type="EMBL" id="TGO77061.1"/>
    </source>
</evidence>
<dbReference type="EMBL" id="PQXM01000124">
    <property type="protein sequence ID" value="TGO77061.1"/>
    <property type="molecule type" value="Genomic_DNA"/>
</dbReference>
<organism evidence="1 2">
    <name type="scientific">Botrytis elliptica</name>
    <dbReference type="NCBI Taxonomy" id="278938"/>
    <lineage>
        <taxon>Eukaryota</taxon>
        <taxon>Fungi</taxon>
        <taxon>Dikarya</taxon>
        <taxon>Ascomycota</taxon>
        <taxon>Pezizomycotina</taxon>
        <taxon>Leotiomycetes</taxon>
        <taxon>Helotiales</taxon>
        <taxon>Sclerotiniaceae</taxon>
        <taxon>Botrytis</taxon>
    </lineage>
</organism>